<dbReference type="EMBL" id="JACYXT010000005">
    <property type="protein sequence ID" value="MBD9724525.1"/>
    <property type="molecule type" value="Genomic_DNA"/>
</dbReference>
<dbReference type="Gene3D" id="2.60.40.3710">
    <property type="match status" value="1"/>
</dbReference>
<protein>
    <recommendedName>
        <fullName evidence="2">Bacterial Ig domain-containing protein</fullName>
    </recommendedName>
</protein>
<evidence type="ECO:0000313" key="4">
    <source>
        <dbReference type="Proteomes" id="UP000661025"/>
    </source>
</evidence>
<dbReference type="AlphaFoldDB" id="A0A927L2Q3"/>
<reference evidence="3" key="1">
    <citation type="submission" date="2020-09" db="EMBL/GenBank/DDBJ databases">
        <title>Streptomyces canutascabiei sp. nov., which causes potato common scab and is distributed across the world.</title>
        <authorList>
            <person name="Nguyen H.P."/>
            <person name="Weisberg A.J."/>
            <person name="Chang J.H."/>
            <person name="Clarke C.R."/>
        </authorList>
    </citation>
    <scope>NUCLEOTIDE SEQUENCE</scope>
    <source>
        <strain evidence="3">ID-01-6.2a</strain>
    </source>
</reference>
<feature type="compositionally biased region" description="Gly residues" evidence="1">
    <location>
        <begin position="79"/>
        <end position="88"/>
    </location>
</feature>
<name>A0A927L2Q3_9ACTN</name>
<feature type="region of interest" description="Disordered" evidence="1">
    <location>
        <begin position="57"/>
        <end position="101"/>
    </location>
</feature>
<dbReference type="Proteomes" id="UP000661025">
    <property type="component" value="Unassembled WGS sequence"/>
</dbReference>
<accession>A0A927L2Q3</accession>
<dbReference type="Pfam" id="PF17964">
    <property type="entry name" value="Big_10"/>
    <property type="match status" value="1"/>
</dbReference>
<feature type="domain" description="Bacterial Ig" evidence="2">
    <location>
        <begin position="109"/>
        <end position="191"/>
    </location>
</feature>
<dbReference type="InterPro" id="IPR041280">
    <property type="entry name" value="Big_10"/>
</dbReference>
<evidence type="ECO:0000313" key="3">
    <source>
        <dbReference type="EMBL" id="MBD9724525.1"/>
    </source>
</evidence>
<organism evidence="3 4">
    <name type="scientific">Streptomyces caniscabiei</name>
    <dbReference type="NCBI Taxonomy" id="2746961"/>
    <lineage>
        <taxon>Bacteria</taxon>
        <taxon>Bacillati</taxon>
        <taxon>Actinomycetota</taxon>
        <taxon>Actinomycetes</taxon>
        <taxon>Kitasatosporales</taxon>
        <taxon>Streptomycetaceae</taxon>
        <taxon>Streptomyces</taxon>
    </lineage>
</organism>
<feature type="region of interest" description="Disordered" evidence="1">
    <location>
        <begin position="1"/>
        <end position="33"/>
    </location>
</feature>
<evidence type="ECO:0000259" key="2">
    <source>
        <dbReference type="Pfam" id="PF17964"/>
    </source>
</evidence>
<feature type="compositionally biased region" description="Low complexity" evidence="1">
    <location>
        <begin position="1"/>
        <end position="14"/>
    </location>
</feature>
<gene>
    <name evidence="3" type="ORF">IHE70_15135</name>
</gene>
<proteinExistence type="predicted"/>
<comment type="caution">
    <text evidence="3">The sequence shown here is derived from an EMBL/GenBank/DDBJ whole genome shotgun (WGS) entry which is preliminary data.</text>
</comment>
<sequence length="204" mass="20542">MTTGSGTTGSRADGSGAGGRRGGRSGARPRRGPGRVIAATAACVVAFALAGCAGSGEGVRVEGPSEIPGAQARADAQGTGEGDTGGNTNGENVNAGDRSVPPPAFGGVRVGIAEGQTVGVGMPISVTFARPVPKAEREAVERQLKVTMDDGTEGAEGGWGWVEDRALADGQRVDFRPRASWRPGTKITVEVGADLVRHVTVGPR</sequence>
<feature type="compositionally biased region" description="Basic residues" evidence="1">
    <location>
        <begin position="21"/>
        <end position="33"/>
    </location>
</feature>
<evidence type="ECO:0000256" key="1">
    <source>
        <dbReference type="SAM" id="MobiDB-lite"/>
    </source>
</evidence>